<dbReference type="Proteomes" id="UP000007800">
    <property type="component" value="Unassembled WGS sequence"/>
</dbReference>
<comment type="similarity">
    <text evidence="2 7">Belongs to the DMRL synthase family.</text>
</comment>
<evidence type="ECO:0000256" key="3">
    <source>
        <dbReference type="ARBA" id="ARBA00012664"/>
    </source>
</evidence>
<dbReference type="OMA" id="CQGVTQG"/>
<dbReference type="PANTHER" id="PTHR21058">
    <property type="entry name" value="6,7-DIMETHYL-8-RIBITYLLUMAZINE SYNTHASE DMRL SYNTHASE LUMAZINE SYNTHASE"/>
    <property type="match status" value="1"/>
</dbReference>
<dbReference type="SUPFAM" id="SSF52121">
    <property type="entry name" value="Lumazine synthase"/>
    <property type="match status" value="1"/>
</dbReference>
<dbReference type="Gene3D" id="3.40.50.960">
    <property type="entry name" value="Lumazine/riboflavin synthase"/>
    <property type="match status" value="1"/>
</dbReference>
<evidence type="ECO:0000256" key="5">
    <source>
        <dbReference type="ARBA" id="ARBA00022679"/>
    </source>
</evidence>
<dbReference type="NCBIfam" id="TIGR00114">
    <property type="entry name" value="lumazine-synth"/>
    <property type="match status" value="1"/>
</dbReference>
<gene>
    <name evidence="8" type="ORF">Pmar_PMAR017746</name>
</gene>
<evidence type="ECO:0000313" key="8">
    <source>
        <dbReference type="EMBL" id="EER08688.1"/>
    </source>
</evidence>
<sequence length="165" mass="18161">MTDESIRGFSLPGEVDGRGLRIGIVRASWNAKVVELLEEGAVEVLLASGVKKEDIITEYVAGSYEVPFAVQLLLEKTNVDAVIALGCLIKGETMHFEYISEAVTHALMRLGLDHKKPVIYGVLTVLNEEQAEARCGMLADSVHGNEAREWAKTAVRQCNVMQKYQ</sequence>
<comment type="pathway">
    <text evidence="1 7">Cofactor biosynthesis; riboflavin biosynthesis; riboflavin from 2-hydroxy-3-oxobutyl phosphate and 5-amino-6-(D-ribitylamino)uracil: step 1/2.</text>
</comment>
<dbReference type="InterPro" id="IPR034964">
    <property type="entry name" value="LS"/>
</dbReference>
<evidence type="ECO:0000256" key="1">
    <source>
        <dbReference type="ARBA" id="ARBA00004917"/>
    </source>
</evidence>
<keyword evidence="4 7" id="KW-0686">Riboflavin biosynthesis</keyword>
<dbReference type="InterPro" id="IPR002180">
    <property type="entry name" value="LS/RS"/>
</dbReference>
<dbReference type="GO" id="GO:0009349">
    <property type="term" value="C:riboflavin synthase complex"/>
    <property type="evidence" value="ECO:0007669"/>
    <property type="project" value="UniProtKB-UniRule"/>
</dbReference>
<dbReference type="InParanoid" id="C5L3V9"/>
<dbReference type="EMBL" id="GG678922">
    <property type="protein sequence ID" value="EER08688.1"/>
    <property type="molecule type" value="Genomic_DNA"/>
</dbReference>
<protein>
    <recommendedName>
        <fullName evidence="3 7">6,7-dimethyl-8-ribityllumazine synthase</fullName>
        <shortName evidence="7">DMRL synthase</shortName>
        <ecNumber evidence="3 7">2.5.1.78</ecNumber>
    </recommendedName>
</protein>
<organism evidence="9">
    <name type="scientific">Perkinsus marinus (strain ATCC 50983 / TXsc)</name>
    <dbReference type="NCBI Taxonomy" id="423536"/>
    <lineage>
        <taxon>Eukaryota</taxon>
        <taxon>Sar</taxon>
        <taxon>Alveolata</taxon>
        <taxon>Perkinsozoa</taxon>
        <taxon>Perkinsea</taxon>
        <taxon>Perkinsida</taxon>
        <taxon>Perkinsidae</taxon>
        <taxon>Perkinsus</taxon>
    </lineage>
</organism>
<dbReference type="HAMAP" id="MF_00178">
    <property type="entry name" value="Lumazine_synth"/>
    <property type="match status" value="1"/>
</dbReference>
<comment type="catalytic activity">
    <reaction evidence="6 7">
        <text>(2S)-2-hydroxy-3-oxobutyl phosphate + 5-amino-6-(D-ribitylamino)uracil = 6,7-dimethyl-8-(1-D-ribityl)lumazine + phosphate + 2 H2O + H(+)</text>
        <dbReference type="Rhea" id="RHEA:26152"/>
        <dbReference type="ChEBI" id="CHEBI:15377"/>
        <dbReference type="ChEBI" id="CHEBI:15378"/>
        <dbReference type="ChEBI" id="CHEBI:15934"/>
        <dbReference type="ChEBI" id="CHEBI:43474"/>
        <dbReference type="ChEBI" id="CHEBI:58201"/>
        <dbReference type="ChEBI" id="CHEBI:58830"/>
        <dbReference type="EC" id="2.5.1.78"/>
    </reaction>
</comment>
<dbReference type="GO" id="GO:0009231">
    <property type="term" value="P:riboflavin biosynthetic process"/>
    <property type="evidence" value="ECO:0007669"/>
    <property type="project" value="UniProtKB-UniPathway"/>
</dbReference>
<evidence type="ECO:0000256" key="4">
    <source>
        <dbReference type="ARBA" id="ARBA00022619"/>
    </source>
</evidence>
<dbReference type="EC" id="2.5.1.78" evidence="3 7"/>
<dbReference type="AlphaFoldDB" id="C5L3V9"/>
<dbReference type="Pfam" id="PF00885">
    <property type="entry name" value="DMRL_synthase"/>
    <property type="match status" value="1"/>
</dbReference>
<dbReference type="CDD" id="cd09209">
    <property type="entry name" value="Lumazine_synthase-I"/>
    <property type="match status" value="1"/>
</dbReference>
<evidence type="ECO:0000256" key="7">
    <source>
        <dbReference type="RuleBase" id="RU003795"/>
    </source>
</evidence>
<keyword evidence="9" id="KW-1185">Reference proteome</keyword>
<reference evidence="8 9" key="1">
    <citation type="submission" date="2008-07" db="EMBL/GenBank/DDBJ databases">
        <authorList>
            <person name="El-Sayed N."/>
            <person name="Caler E."/>
            <person name="Inman J."/>
            <person name="Amedeo P."/>
            <person name="Hass B."/>
            <person name="Wortman J."/>
        </authorList>
    </citation>
    <scope>NUCLEOTIDE SEQUENCE [LARGE SCALE GENOMIC DNA]</scope>
    <source>
        <strain evidence="9">ATCC 50983 / TXsc</strain>
    </source>
</reference>
<dbReference type="GO" id="GO:0000906">
    <property type="term" value="F:6,7-dimethyl-8-ribityllumazine synthase activity"/>
    <property type="evidence" value="ECO:0007669"/>
    <property type="project" value="UniProtKB-EC"/>
</dbReference>
<evidence type="ECO:0000313" key="9">
    <source>
        <dbReference type="Proteomes" id="UP000007800"/>
    </source>
</evidence>
<dbReference type="RefSeq" id="XP_002776872.1">
    <property type="nucleotide sequence ID" value="XM_002776826.1"/>
</dbReference>
<dbReference type="UniPathway" id="UPA00275">
    <property type="reaction ID" value="UER00404"/>
</dbReference>
<dbReference type="InterPro" id="IPR036467">
    <property type="entry name" value="LS/RS_sf"/>
</dbReference>
<keyword evidence="5 7" id="KW-0808">Transferase</keyword>
<dbReference type="OrthoDB" id="2965at2759"/>
<evidence type="ECO:0000256" key="2">
    <source>
        <dbReference type="ARBA" id="ARBA00007424"/>
    </source>
</evidence>
<proteinExistence type="inferred from homology"/>
<dbReference type="PANTHER" id="PTHR21058:SF0">
    <property type="entry name" value="6,7-DIMETHYL-8-RIBITYLLUMAZINE SYNTHASE"/>
    <property type="match status" value="1"/>
</dbReference>
<dbReference type="GeneID" id="9042755"/>
<name>C5L3V9_PERM5</name>
<comment type="function">
    <text evidence="7">Catalyzes the formation of 6,7-dimethyl-8-ribityllumazine by condensation of 5-amino-6-(D-ribitylamino)uracil with 3,4-dihydroxy-2-butanone 4-phosphate. This is the penultimate step in the biosynthesis of riboflavin.</text>
</comment>
<evidence type="ECO:0000256" key="6">
    <source>
        <dbReference type="ARBA" id="ARBA00048785"/>
    </source>
</evidence>
<accession>C5L3V9</accession>
<dbReference type="GO" id="GO:0005758">
    <property type="term" value="C:mitochondrial intermembrane space"/>
    <property type="evidence" value="ECO:0007669"/>
    <property type="project" value="TreeGrafter"/>
</dbReference>